<name>A0A8S5UC46_9CAUD</name>
<evidence type="ECO:0000313" key="2">
    <source>
        <dbReference type="EMBL" id="DAF92040.1"/>
    </source>
</evidence>
<organism evidence="2">
    <name type="scientific">Podoviridae sp. ctZkC8</name>
    <dbReference type="NCBI Taxonomy" id="2825259"/>
    <lineage>
        <taxon>Viruses</taxon>
        <taxon>Duplodnaviria</taxon>
        <taxon>Heunggongvirae</taxon>
        <taxon>Uroviricota</taxon>
        <taxon>Caudoviricetes</taxon>
    </lineage>
</organism>
<reference evidence="2" key="1">
    <citation type="journal article" date="2021" name="Proc. Natl. Acad. Sci. U.S.A.">
        <title>A Catalog of Tens of Thousands of Viruses from Human Metagenomes Reveals Hidden Associations with Chronic Diseases.</title>
        <authorList>
            <person name="Tisza M.J."/>
            <person name="Buck C.B."/>
        </authorList>
    </citation>
    <scope>NUCLEOTIDE SEQUENCE</scope>
    <source>
        <strain evidence="2">CtZkC8</strain>
    </source>
</reference>
<proteinExistence type="predicted"/>
<accession>A0A8S5UC46</accession>
<protein>
    <submittedName>
        <fullName evidence="2">Uncharacterized protein</fullName>
    </submittedName>
</protein>
<dbReference type="EMBL" id="BK016062">
    <property type="protein sequence ID" value="DAF92040.1"/>
    <property type="molecule type" value="Genomic_DNA"/>
</dbReference>
<sequence>MRLKRIVSSKRNTLSNRRSRIDSSSRVFRMILTT</sequence>
<feature type="region of interest" description="Disordered" evidence="1">
    <location>
        <begin position="1"/>
        <end position="20"/>
    </location>
</feature>
<evidence type="ECO:0000256" key="1">
    <source>
        <dbReference type="SAM" id="MobiDB-lite"/>
    </source>
</evidence>